<keyword evidence="2 5" id="KW-0813">Transport</keyword>
<comment type="similarity">
    <text evidence="5">Belongs to the bacterial solute-binding protein 9 family.</text>
</comment>
<dbReference type="PANTHER" id="PTHR42953">
    <property type="entry name" value="HIGH-AFFINITY ZINC UPTAKE SYSTEM PROTEIN ZNUA-RELATED"/>
    <property type="match status" value="1"/>
</dbReference>
<feature type="signal peptide" evidence="6">
    <location>
        <begin position="1"/>
        <end position="31"/>
    </location>
</feature>
<dbReference type="GO" id="GO:0030313">
    <property type="term" value="C:cell envelope"/>
    <property type="evidence" value="ECO:0007669"/>
    <property type="project" value="UniProtKB-SubCell"/>
</dbReference>
<gene>
    <name evidence="7" type="ORF">CJ255_13835</name>
</gene>
<dbReference type="GO" id="GO:0030001">
    <property type="term" value="P:metal ion transport"/>
    <property type="evidence" value="ECO:0007669"/>
    <property type="project" value="InterPro"/>
</dbReference>
<comment type="subcellular location">
    <subcellularLocation>
        <location evidence="1">Cell envelope</location>
    </subcellularLocation>
</comment>
<keyword evidence="3" id="KW-0479">Metal-binding</keyword>
<sequence length="331" mass="35871">MTFKRIETPCPAFSCRLSAIALLFLLMVLLAACGQTATVADEPRNATAEASPLNVVVTTQHLGDTVANLAQDRVELTVLFGPGIDPHTYIPTEGDLQILQNADLIFYNGLLLEAQMGRVFTQMEQRQATQVVAVAEALPAERLLLWEEEEGYDPHIWKDVQLWIAATEVIRTTLMERDPANAATYEANANAFVAELEQLHQDILTQIERIPPELRVLVTAHDAFSYYGRAYGLEVEAVQGISTEAEASAADIQAVAAILIERQIPAIFVETTVSPRTIEAVMAAANAGGQAVRIGGELFADDLGEPGTPEGTYIGMMRHNTDTIVAALAGE</sequence>
<dbReference type="Proteomes" id="UP000220527">
    <property type="component" value="Unassembled WGS sequence"/>
</dbReference>
<dbReference type="Gene3D" id="3.40.50.1980">
    <property type="entry name" value="Nitrogenase molybdenum iron protein domain"/>
    <property type="match status" value="2"/>
</dbReference>
<dbReference type="PRINTS" id="PR00691">
    <property type="entry name" value="ADHESINB"/>
</dbReference>
<dbReference type="InterPro" id="IPR006127">
    <property type="entry name" value="ZnuA-like"/>
</dbReference>
<dbReference type="InterPro" id="IPR050492">
    <property type="entry name" value="Bact_metal-bind_prot9"/>
</dbReference>
<name>A0A2A6RH82_9CHLR</name>
<keyword evidence="8" id="KW-1185">Reference proteome</keyword>
<dbReference type="GO" id="GO:0046872">
    <property type="term" value="F:metal ion binding"/>
    <property type="evidence" value="ECO:0007669"/>
    <property type="project" value="UniProtKB-KW"/>
</dbReference>
<dbReference type="AlphaFoldDB" id="A0A2A6RH82"/>
<reference evidence="8" key="1">
    <citation type="submission" date="2017-08" db="EMBL/GenBank/DDBJ databases">
        <authorList>
            <person name="Grouzdev D.S."/>
            <person name="Gaisin V.A."/>
            <person name="Rysina M.S."/>
            <person name="Gorlenko V.M."/>
        </authorList>
    </citation>
    <scope>NUCLEOTIDE SEQUENCE [LARGE SCALE GENOMIC DNA]</scope>
    <source>
        <strain evidence="8">Kir15-3F</strain>
    </source>
</reference>
<comment type="caution">
    <text evidence="7">The sequence shown here is derived from an EMBL/GenBank/DDBJ whole genome shotgun (WGS) entry which is preliminary data.</text>
</comment>
<dbReference type="PROSITE" id="PS51257">
    <property type="entry name" value="PROKAR_LIPOPROTEIN"/>
    <property type="match status" value="1"/>
</dbReference>
<dbReference type="GO" id="GO:0007155">
    <property type="term" value="P:cell adhesion"/>
    <property type="evidence" value="ECO:0007669"/>
    <property type="project" value="InterPro"/>
</dbReference>
<evidence type="ECO:0000256" key="1">
    <source>
        <dbReference type="ARBA" id="ARBA00004196"/>
    </source>
</evidence>
<evidence type="ECO:0000256" key="3">
    <source>
        <dbReference type="ARBA" id="ARBA00022723"/>
    </source>
</evidence>
<evidence type="ECO:0000256" key="6">
    <source>
        <dbReference type="SAM" id="SignalP"/>
    </source>
</evidence>
<evidence type="ECO:0000256" key="4">
    <source>
        <dbReference type="ARBA" id="ARBA00022729"/>
    </source>
</evidence>
<evidence type="ECO:0008006" key="9">
    <source>
        <dbReference type="Google" id="ProtNLM"/>
    </source>
</evidence>
<organism evidence="7 8">
    <name type="scientific">Candidatus Viridilinea mediisalina</name>
    <dbReference type="NCBI Taxonomy" id="2024553"/>
    <lineage>
        <taxon>Bacteria</taxon>
        <taxon>Bacillati</taxon>
        <taxon>Chloroflexota</taxon>
        <taxon>Chloroflexia</taxon>
        <taxon>Chloroflexales</taxon>
        <taxon>Chloroflexineae</taxon>
        <taxon>Oscillochloridaceae</taxon>
        <taxon>Candidatus Viridilinea</taxon>
    </lineage>
</organism>
<protein>
    <recommendedName>
        <fullName evidence="9">Manganese transporter</fullName>
    </recommendedName>
</protein>
<proteinExistence type="inferred from homology"/>
<feature type="chain" id="PRO_5013015356" description="Manganese transporter" evidence="6">
    <location>
        <begin position="32"/>
        <end position="331"/>
    </location>
</feature>
<dbReference type="Pfam" id="PF01297">
    <property type="entry name" value="ZnuA"/>
    <property type="match status" value="1"/>
</dbReference>
<evidence type="ECO:0000313" key="7">
    <source>
        <dbReference type="EMBL" id="PDW02484.1"/>
    </source>
</evidence>
<evidence type="ECO:0000256" key="5">
    <source>
        <dbReference type="RuleBase" id="RU003512"/>
    </source>
</evidence>
<evidence type="ECO:0000313" key="8">
    <source>
        <dbReference type="Proteomes" id="UP000220527"/>
    </source>
</evidence>
<keyword evidence="4 6" id="KW-0732">Signal</keyword>
<dbReference type="InterPro" id="IPR006128">
    <property type="entry name" value="Lipoprotein_PsaA-like"/>
</dbReference>
<dbReference type="OrthoDB" id="9810636at2"/>
<dbReference type="PRINTS" id="PR00690">
    <property type="entry name" value="ADHESNFAMILY"/>
</dbReference>
<dbReference type="EMBL" id="NQWI01000066">
    <property type="protein sequence ID" value="PDW02484.1"/>
    <property type="molecule type" value="Genomic_DNA"/>
</dbReference>
<dbReference type="PANTHER" id="PTHR42953:SF1">
    <property type="entry name" value="METAL-BINDING PROTEIN HI_0362-RELATED"/>
    <property type="match status" value="1"/>
</dbReference>
<accession>A0A2A6RH82</accession>
<dbReference type="SUPFAM" id="SSF53807">
    <property type="entry name" value="Helical backbone' metal receptor"/>
    <property type="match status" value="1"/>
</dbReference>
<evidence type="ECO:0000256" key="2">
    <source>
        <dbReference type="ARBA" id="ARBA00022448"/>
    </source>
</evidence>
<dbReference type="InterPro" id="IPR006129">
    <property type="entry name" value="AdhesinB"/>
</dbReference>